<feature type="transmembrane region" description="Helical" evidence="8">
    <location>
        <begin position="124"/>
        <end position="142"/>
    </location>
</feature>
<proteinExistence type="inferred from homology"/>
<name>A0A840EWF1_9ACTN</name>
<feature type="transmembrane region" description="Helical" evidence="8">
    <location>
        <begin position="491"/>
        <end position="509"/>
    </location>
</feature>
<keyword evidence="5 8" id="KW-0472">Membrane</keyword>
<accession>A0A840EWF1</accession>
<dbReference type="PANTHER" id="PTHR30509">
    <property type="entry name" value="P-HYDROXYBENZOIC ACID EFFLUX PUMP SUBUNIT-RELATED"/>
    <property type="match status" value="1"/>
</dbReference>
<feature type="domain" description="Integral membrane bound transporter" evidence="9">
    <location>
        <begin position="374"/>
        <end position="500"/>
    </location>
</feature>
<keyword evidence="4 8" id="KW-1133">Transmembrane helix</keyword>
<evidence type="ECO:0000256" key="7">
    <source>
        <dbReference type="SAM" id="MobiDB-lite"/>
    </source>
</evidence>
<feature type="transmembrane region" description="Helical" evidence="8">
    <location>
        <begin position="437"/>
        <end position="453"/>
    </location>
</feature>
<feature type="transmembrane region" description="Helical" evidence="8">
    <location>
        <begin position="388"/>
        <end position="407"/>
    </location>
</feature>
<dbReference type="Proteomes" id="UP000551501">
    <property type="component" value="Unassembled WGS sequence"/>
</dbReference>
<reference evidence="10 11" key="1">
    <citation type="submission" date="2020-08" db="EMBL/GenBank/DDBJ databases">
        <title>Sequencing the genomes of 1000 actinobacteria strains.</title>
        <authorList>
            <person name="Klenk H.-P."/>
        </authorList>
    </citation>
    <scope>NUCLEOTIDE SEQUENCE [LARGE SCALE GENOMIC DNA]</scope>
    <source>
        <strain evidence="10 11">DSM 45298</strain>
    </source>
</reference>
<evidence type="ECO:0000259" key="9">
    <source>
        <dbReference type="Pfam" id="PF13515"/>
    </source>
</evidence>
<evidence type="ECO:0000256" key="1">
    <source>
        <dbReference type="ARBA" id="ARBA00004651"/>
    </source>
</evidence>
<keyword evidence="2" id="KW-1003">Cell membrane</keyword>
<feature type="transmembrane region" description="Helical" evidence="8">
    <location>
        <begin position="414"/>
        <end position="431"/>
    </location>
</feature>
<feature type="transmembrane region" description="Helical" evidence="8">
    <location>
        <begin position="460"/>
        <end position="479"/>
    </location>
</feature>
<evidence type="ECO:0000256" key="3">
    <source>
        <dbReference type="ARBA" id="ARBA00022692"/>
    </source>
</evidence>
<comment type="caution">
    <text evidence="10">The sequence shown here is derived from an EMBL/GenBank/DDBJ whole genome shotgun (WGS) entry which is preliminary data.</text>
</comment>
<keyword evidence="11" id="KW-1185">Reference proteome</keyword>
<dbReference type="RefSeq" id="WP_183369365.1">
    <property type="nucleotide sequence ID" value="NZ_BAABHL010000105.1"/>
</dbReference>
<organism evidence="10 11">
    <name type="scientific">Gordonia humi</name>
    <dbReference type="NCBI Taxonomy" id="686429"/>
    <lineage>
        <taxon>Bacteria</taxon>
        <taxon>Bacillati</taxon>
        <taxon>Actinomycetota</taxon>
        <taxon>Actinomycetes</taxon>
        <taxon>Mycobacteriales</taxon>
        <taxon>Gordoniaceae</taxon>
        <taxon>Gordonia</taxon>
    </lineage>
</organism>
<evidence type="ECO:0000256" key="2">
    <source>
        <dbReference type="ARBA" id="ARBA00022475"/>
    </source>
</evidence>
<evidence type="ECO:0000313" key="11">
    <source>
        <dbReference type="Proteomes" id="UP000551501"/>
    </source>
</evidence>
<keyword evidence="3 8" id="KW-0812">Transmembrane</keyword>
<evidence type="ECO:0000256" key="6">
    <source>
        <dbReference type="ARBA" id="ARBA00043993"/>
    </source>
</evidence>
<feature type="transmembrane region" description="Helical" evidence="8">
    <location>
        <begin position="76"/>
        <end position="95"/>
    </location>
</feature>
<evidence type="ECO:0000313" key="10">
    <source>
        <dbReference type="EMBL" id="MBB4134156.1"/>
    </source>
</evidence>
<feature type="transmembrane region" description="Helical" evidence="8">
    <location>
        <begin position="364"/>
        <end position="382"/>
    </location>
</feature>
<feature type="compositionally biased region" description="Pro residues" evidence="7">
    <location>
        <begin position="326"/>
        <end position="348"/>
    </location>
</feature>
<dbReference type="EMBL" id="JACIFP010000001">
    <property type="protein sequence ID" value="MBB4134156.1"/>
    <property type="molecule type" value="Genomic_DNA"/>
</dbReference>
<gene>
    <name evidence="10" type="ORF">BKA16_000708</name>
</gene>
<feature type="region of interest" description="Disordered" evidence="7">
    <location>
        <begin position="318"/>
        <end position="349"/>
    </location>
</feature>
<feature type="transmembrane region" description="Helical" evidence="8">
    <location>
        <begin position="101"/>
        <end position="117"/>
    </location>
</feature>
<dbReference type="AlphaFoldDB" id="A0A840EWF1"/>
<dbReference type="GO" id="GO:0005886">
    <property type="term" value="C:plasma membrane"/>
    <property type="evidence" value="ECO:0007669"/>
    <property type="project" value="UniProtKB-SubCell"/>
</dbReference>
<evidence type="ECO:0000256" key="4">
    <source>
        <dbReference type="ARBA" id="ARBA00022989"/>
    </source>
</evidence>
<dbReference type="PANTHER" id="PTHR30509:SF9">
    <property type="entry name" value="MULTIDRUG RESISTANCE PROTEIN MDTO"/>
    <property type="match status" value="1"/>
</dbReference>
<evidence type="ECO:0000256" key="5">
    <source>
        <dbReference type="ARBA" id="ARBA00023136"/>
    </source>
</evidence>
<comment type="similarity">
    <text evidence="6">Belongs to the YccS/YhfK family.</text>
</comment>
<dbReference type="Pfam" id="PF13515">
    <property type="entry name" value="FUSC_2"/>
    <property type="match status" value="1"/>
</dbReference>
<comment type="subcellular location">
    <subcellularLocation>
        <location evidence="1">Cell membrane</location>
        <topology evidence="1">Multi-pass membrane protein</topology>
    </subcellularLocation>
</comment>
<evidence type="ECO:0000256" key="8">
    <source>
        <dbReference type="SAM" id="Phobius"/>
    </source>
</evidence>
<sequence length="707" mass="75380">MLSLPANPVRALAGSDPGRVRLTNAIAIASAVLLSTGSAIGITRLMHASTEYVTVGSFLAMIGGLSVKDATAHKRLATAALLALPALAMLSATALLDQWRYVEIALLVAVCTAATWVRRYGPRATAIGMVAFIAGFFGLIIRPSVDDLGVLALIVVATTACNVLVRLILLHGFPRHELRVLMREFRGACDTGLSAAEKGSSPALQKALDRISGVSVAVHGWQEGYDTRDCTGLDEAELSRLVFDARTDTVQACLQIAARPPTERHRDLVDALHRTVRSDGRGAPADALADAQSALADDPTFVRTVLAKAVLSQSTLQRALTDPTWTPDPEPDTAPAPAAPMSTPPSVPTPHRHFWDSWAPTTRMAVQVAIATTLATLVGELISASRWYWAVLTAFLVFVGTTTRGAILTRAYRRVLGTALGVVVGFGIAWFADGLDYTLAISCVICVFFIVYLGPLNYAFMAFFVTVLIASMYGLLGVLNRQVLEWRIEETAAGAAIGVVAAFVIFSTSSRPALESKLRGYFDSLDTLLARSGRAMTGAGRADDVVAAANALGIAHDDLRSFVALMEMSLADRDNRRLRRKATTLIRNAGTQAERLAEVAVRLNRSGDVFTGADAATIDACVAALRTQTAAACETLVAADTSDTEADTTALDGVNGIDVDGMSLRFGAVLAMSEMSASLQQLGRIRESAWPIADGEAHRRPLRRRRR</sequence>
<feature type="transmembrane region" description="Helical" evidence="8">
    <location>
        <begin position="148"/>
        <end position="169"/>
    </location>
</feature>
<protein>
    <submittedName>
        <fullName evidence="10">Putative membrane protein YccC</fullName>
    </submittedName>
</protein>
<feature type="transmembrane region" description="Helical" evidence="8">
    <location>
        <begin position="20"/>
        <end position="42"/>
    </location>
</feature>
<dbReference type="InterPro" id="IPR049453">
    <property type="entry name" value="Memb_transporter_dom"/>
</dbReference>